<dbReference type="Pfam" id="PF20938">
    <property type="entry name" value="DUF2264_C"/>
    <property type="match status" value="2"/>
</dbReference>
<evidence type="ECO:0000259" key="1">
    <source>
        <dbReference type="Pfam" id="PF10022"/>
    </source>
</evidence>
<feature type="domain" description="DUF2264" evidence="1">
    <location>
        <begin position="116"/>
        <end position="486"/>
    </location>
</feature>
<dbReference type="PIRSF" id="PIRSF014753">
    <property type="entry name" value="UCP014753"/>
    <property type="match status" value="1"/>
</dbReference>
<protein>
    <submittedName>
        <fullName evidence="3">Unnamed protein product</fullName>
    </submittedName>
</protein>
<organism evidence="3 4">
    <name type="scientific">Aspergillus oryzae var. brunneus</name>
    <dbReference type="NCBI Taxonomy" id="332754"/>
    <lineage>
        <taxon>Eukaryota</taxon>
        <taxon>Fungi</taxon>
        <taxon>Dikarya</taxon>
        <taxon>Ascomycota</taxon>
        <taxon>Pezizomycotina</taxon>
        <taxon>Eurotiomycetes</taxon>
        <taxon>Eurotiomycetidae</taxon>
        <taxon>Eurotiales</taxon>
        <taxon>Aspergillaceae</taxon>
        <taxon>Aspergillus</taxon>
        <taxon>Aspergillus subgen. Circumdati</taxon>
    </lineage>
</organism>
<proteinExistence type="predicted"/>
<dbReference type="InterPro" id="IPR049237">
    <property type="entry name" value="DUF2264_C"/>
</dbReference>
<dbReference type="Pfam" id="PF10022">
    <property type="entry name" value="DUF2264"/>
    <property type="match status" value="1"/>
</dbReference>
<evidence type="ECO:0000259" key="2">
    <source>
        <dbReference type="Pfam" id="PF20938"/>
    </source>
</evidence>
<dbReference type="EMBL" id="BSYB01000024">
    <property type="protein sequence ID" value="GMG47633.1"/>
    <property type="molecule type" value="Genomic_DNA"/>
</dbReference>
<comment type="caution">
    <text evidence="3">The sequence shown here is derived from an EMBL/GenBank/DDBJ whole genome shotgun (WGS) entry which is preliminary data.</text>
</comment>
<feature type="domain" description="DUF2264" evidence="2">
    <location>
        <begin position="502"/>
        <end position="579"/>
    </location>
</feature>
<gene>
    <name evidence="3" type="ORF">Aory05_000635500</name>
</gene>
<evidence type="ECO:0000313" key="4">
    <source>
        <dbReference type="Proteomes" id="UP001165189"/>
    </source>
</evidence>
<dbReference type="PANTHER" id="PTHR35339">
    <property type="entry name" value="LINALOOL DEHYDRATASE_ISOMERASE DOMAIN-CONTAINING PROTEIN"/>
    <property type="match status" value="1"/>
</dbReference>
<dbReference type="Proteomes" id="UP001165189">
    <property type="component" value="Unassembled WGS sequence"/>
</dbReference>
<dbReference type="InterPro" id="IPR049349">
    <property type="entry name" value="DUF2264_N"/>
</dbReference>
<dbReference type="InterPro" id="IPR016624">
    <property type="entry name" value="UCP014753"/>
</dbReference>
<keyword evidence="4" id="KW-1185">Reference proteome</keyword>
<reference evidence="3" key="1">
    <citation type="submission" date="2023-04" db="EMBL/GenBank/DDBJ databases">
        <title>Aspergillus oryzae var. brunneus NBRC 4377.</title>
        <authorList>
            <person name="Ichikawa N."/>
            <person name="Sato H."/>
            <person name="Tonouchi N."/>
        </authorList>
    </citation>
    <scope>NUCLEOTIDE SEQUENCE</scope>
    <source>
        <strain evidence="3">NBRC 4377</strain>
    </source>
</reference>
<accession>A0ABQ6KQJ8</accession>
<evidence type="ECO:0000313" key="3">
    <source>
        <dbReference type="EMBL" id="GMG47633.1"/>
    </source>
</evidence>
<feature type="domain" description="DUF2264" evidence="2">
    <location>
        <begin position="581"/>
        <end position="738"/>
    </location>
</feature>
<dbReference type="PANTHER" id="PTHR35339:SF2">
    <property type="entry name" value="DUF2264 DOMAIN-CONTAINING PROTEIN-RELATED"/>
    <property type="match status" value="1"/>
</dbReference>
<name>A0ABQ6KQJ8_ASPOZ</name>
<sequence length="741" mass="82361">MRTSGLGEHEYPYPSTPTLCGVQPGQTRTFSEIWGNCGEGFLKRCNDAISRTNESPDVTPLLSGIMPRLGKVVFTVRLLNEDCLLITAGHLQDSPQPAPTLCPGEDFGTSNIQSDKGDVIVATTALVQALEPYFSPGQARVRLPIYSGAHFDEVAADLEGFARPIWAIAAVFAESATTTDPTLQTYAERLVSGLANGVDPGHPEYWGAIDDWDQRMVEAEAISFALLLAPKTFYEPLSAHSRSHLVEWLSGLNGKVMPKNNWRWFRIFANLALHRVCGVPYEDVKHFIWEDFALLDTFQLDNGWAADGPWRKDATDGEEAYGRQADYYSGSFAIQFSQLLYTIFAADLDPGRVSRYIHQAREFAGQFWRYFDKDGAPIPFGRSLTYRFAMGAFYAAFALAGAYDSSSPYTSPGFVKGMLLRHLRWWATHSDNVFALDGTLTIGYLYPNMFMCEDYNSPQSPYWAMKSFVMLALASNDELWQADELPHPLAAIEETKSLESGVKLLSAPFQILCDHPDGQHHFMISGGQFCVWPLKATQAKYSKFAYSSAFGFSVPTGLLLTQIAPDSTLAISGDDGETWWPDWHVRVHRIRNTRAGSSNIEKLRLVEGAFSIEVKQPRRTPTLTENWGATDGLDVAHGGRMECGTSCLVIGNGDASGIKNLFTSECSLEGKVLKPDPNTNLMTPRTLIPTLEHEILSLPGRDIVIANAVFAISKGKIQFSQQELMKRWYLAPRLPEEVFIF</sequence>